<reference evidence="2 3" key="1">
    <citation type="journal article" date="2014" name="Int. J. Syst. Evol. Microbiol.">
        <title>Carboxylicivirga gen. nov. in the family Marinilabiliaceae with two novel species, Carboxylicivirga mesophila sp. nov. and Carboxylicivirga taeanensis sp. nov., and reclassification of Cytophaga fermentans as Saccharicrinis fermentans gen. nov., comb. nov.</title>
        <authorList>
            <person name="Yang S.H."/>
            <person name="Seo H.S."/>
            <person name="Woo J.H."/>
            <person name="Oh H.M."/>
            <person name="Jang H."/>
            <person name="Lee J.H."/>
            <person name="Kim S.J."/>
            <person name="Kwon K.K."/>
        </authorList>
    </citation>
    <scope>NUCLEOTIDE SEQUENCE [LARGE SCALE GENOMIC DNA]</scope>
    <source>
        <strain evidence="2 3">JCM 18290</strain>
    </source>
</reference>
<dbReference type="Pfam" id="PF15418">
    <property type="entry name" value="DUF4625"/>
    <property type="match status" value="1"/>
</dbReference>
<sequence length="141" mass="15649">MKKLLKNIAALILIIVSLNACGSDSEGADLTKPTADISLTRESGIYSPGSSILINADFMDDQALKECQVTIASIRSLKGWDTDWDAEMYKIPLSGKEMSYTSTRVLEDIPADIYYGDYQLSFKVLDESNNYTVYTIDITIE</sequence>
<accession>A0ABS5KEJ8</accession>
<dbReference type="InterPro" id="IPR027829">
    <property type="entry name" value="DUF4625"/>
</dbReference>
<organism evidence="2 3">
    <name type="scientific">Carboxylicivirga mesophila</name>
    <dbReference type="NCBI Taxonomy" id="1166478"/>
    <lineage>
        <taxon>Bacteria</taxon>
        <taxon>Pseudomonadati</taxon>
        <taxon>Bacteroidota</taxon>
        <taxon>Bacteroidia</taxon>
        <taxon>Marinilabiliales</taxon>
        <taxon>Marinilabiliaceae</taxon>
        <taxon>Carboxylicivirga</taxon>
    </lineage>
</organism>
<dbReference type="Proteomes" id="UP000721861">
    <property type="component" value="Unassembled WGS sequence"/>
</dbReference>
<evidence type="ECO:0000256" key="1">
    <source>
        <dbReference type="SAM" id="SignalP"/>
    </source>
</evidence>
<name>A0ABS5KEJ8_9BACT</name>
<keyword evidence="1" id="KW-0732">Signal</keyword>
<feature type="chain" id="PRO_5045409482" evidence="1">
    <location>
        <begin position="23"/>
        <end position="141"/>
    </location>
</feature>
<dbReference type="RefSeq" id="WP_212230687.1">
    <property type="nucleotide sequence ID" value="NZ_JAGUCN010000028.1"/>
</dbReference>
<gene>
    <name evidence="2" type="ORF">KEM09_18865</name>
</gene>
<feature type="signal peptide" evidence="1">
    <location>
        <begin position="1"/>
        <end position="22"/>
    </location>
</feature>
<keyword evidence="3" id="KW-1185">Reference proteome</keyword>
<dbReference type="EMBL" id="JAGUCN010000028">
    <property type="protein sequence ID" value="MBS2213479.1"/>
    <property type="molecule type" value="Genomic_DNA"/>
</dbReference>
<evidence type="ECO:0000313" key="2">
    <source>
        <dbReference type="EMBL" id="MBS2213479.1"/>
    </source>
</evidence>
<proteinExistence type="predicted"/>
<comment type="caution">
    <text evidence="2">The sequence shown here is derived from an EMBL/GenBank/DDBJ whole genome shotgun (WGS) entry which is preliminary data.</text>
</comment>
<evidence type="ECO:0000313" key="3">
    <source>
        <dbReference type="Proteomes" id="UP000721861"/>
    </source>
</evidence>
<protein>
    <submittedName>
        <fullName evidence="2">DUF4625 domain-containing protein</fullName>
    </submittedName>
</protein>